<keyword evidence="1" id="KW-0812">Transmembrane</keyword>
<comment type="caution">
    <text evidence="2">The sequence shown here is derived from an EMBL/GenBank/DDBJ whole genome shotgun (WGS) entry which is preliminary data.</text>
</comment>
<reference evidence="3" key="1">
    <citation type="journal article" date="2019" name="Int. J. Syst. Evol. Microbiol.">
        <title>The Global Catalogue of Microorganisms (GCM) 10K type strain sequencing project: providing services to taxonomists for standard genome sequencing and annotation.</title>
        <authorList>
            <consortium name="The Broad Institute Genomics Platform"/>
            <consortium name="The Broad Institute Genome Sequencing Center for Infectious Disease"/>
            <person name="Wu L."/>
            <person name="Ma J."/>
        </authorList>
    </citation>
    <scope>NUCLEOTIDE SEQUENCE [LARGE SCALE GENOMIC DNA]</scope>
    <source>
        <strain evidence="3">CCUG 56608</strain>
    </source>
</reference>
<organism evidence="2 3">
    <name type="scientific">Oceanobacillus locisalsi</name>
    <dbReference type="NCBI Taxonomy" id="546107"/>
    <lineage>
        <taxon>Bacteria</taxon>
        <taxon>Bacillati</taxon>
        <taxon>Bacillota</taxon>
        <taxon>Bacilli</taxon>
        <taxon>Bacillales</taxon>
        <taxon>Bacillaceae</taxon>
        <taxon>Oceanobacillus</taxon>
    </lineage>
</organism>
<feature type="transmembrane region" description="Helical" evidence="1">
    <location>
        <begin position="57"/>
        <end position="80"/>
    </location>
</feature>
<protein>
    <submittedName>
        <fullName evidence="2">Uncharacterized protein</fullName>
    </submittedName>
</protein>
<name>A0ABW3ND97_9BACI</name>
<evidence type="ECO:0000313" key="2">
    <source>
        <dbReference type="EMBL" id="MFD1064973.1"/>
    </source>
</evidence>
<keyword evidence="1" id="KW-1133">Transmembrane helix</keyword>
<dbReference type="Proteomes" id="UP001597041">
    <property type="component" value="Unassembled WGS sequence"/>
</dbReference>
<sequence>MMNRYLMIVIMIIILPITQLSSGVHHSYVLTEQEMLVDTQMTQDLGIGGNDQTDKSFTVYTALVITLFLLGTFSLFTMIVRINRTKQLMTPVFYQSNFVV</sequence>
<proteinExistence type="predicted"/>
<keyword evidence="1" id="KW-0472">Membrane</keyword>
<gene>
    <name evidence="2" type="ORF">ACFQ19_02945</name>
</gene>
<evidence type="ECO:0000256" key="1">
    <source>
        <dbReference type="SAM" id="Phobius"/>
    </source>
</evidence>
<evidence type="ECO:0000313" key="3">
    <source>
        <dbReference type="Proteomes" id="UP001597041"/>
    </source>
</evidence>
<dbReference type="EMBL" id="JBHTKK010000002">
    <property type="protein sequence ID" value="MFD1064973.1"/>
    <property type="molecule type" value="Genomic_DNA"/>
</dbReference>
<keyword evidence="3" id="KW-1185">Reference proteome</keyword>
<accession>A0ABW3ND97</accession>
<dbReference type="RefSeq" id="WP_379590494.1">
    <property type="nucleotide sequence ID" value="NZ_JBHTKK010000002.1"/>
</dbReference>